<evidence type="ECO:0000313" key="1">
    <source>
        <dbReference type="EMBL" id="KKL10315.1"/>
    </source>
</evidence>
<name>A0A0F9ALR2_9ZZZZ</name>
<gene>
    <name evidence="1" type="ORF">LCGC14_2557080</name>
</gene>
<accession>A0A0F9ALR2</accession>
<comment type="caution">
    <text evidence="1">The sequence shown here is derived from an EMBL/GenBank/DDBJ whole genome shotgun (WGS) entry which is preliminary data.</text>
</comment>
<dbReference type="EMBL" id="LAZR01042110">
    <property type="protein sequence ID" value="KKL10315.1"/>
    <property type="molecule type" value="Genomic_DNA"/>
</dbReference>
<reference evidence="1" key="1">
    <citation type="journal article" date="2015" name="Nature">
        <title>Complex archaea that bridge the gap between prokaryotes and eukaryotes.</title>
        <authorList>
            <person name="Spang A."/>
            <person name="Saw J.H."/>
            <person name="Jorgensen S.L."/>
            <person name="Zaremba-Niedzwiedzka K."/>
            <person name="Martijn J."/>
            <person name="Lind A.E."/>
            <person name="van Eijk R."/>
            <person name="Schleper C."/>
            <person name="Guy L."/>
            <person name="Ettema T.J."/>
        </authorList>
    </citation>
    <scope>NUCLEOTIDE SEQUENCE</scope>
</reference>
<organism evidence="1">
    <name type="scientific">marine sediment metagenome</name>
    <dbReference type="NCBI Taxonomy" id="412755"/>
    <lineage>
        <taxon>unclassified sequences</taxon>
        <taxon>metagenomes</taxon>
        <taxon>ecological metagenomes</taxon>
    </lineage>
</organism>
<dbReference type="AlphaFoldDB" id="A0A0F9ALR2"/>
<proteinExistence type="predicted"/>
<protein>
    <submittedName>
        <fullName evidence="1">Uncharacterized protein</fullName>
    </submittedName>
</protein>
<sequence>MNLPKDLFSSLENNLELLYYLRSVDRFTVKEFSKKFDLKKWAPYKQIKEGKEREWLLLLSTTSKSVGVKQYHYSISNGARKKVNDMARKMTEEFRIEEKLIQRISKLDEILSKEQIAKLSTEIKLFFTDFFK</sequence>